<sequence length="106" mass="11256">MRTLSIISNVPVVTPSVSRATPPGVAGSADHYAEVLGKDEARQACLCQGLHALVGEGMGCVVVAQRPSSSKPDRGVVEFEVRVTNQHDVVAQHGIKTMLIARKDPR</sequence>
<reference evidence="1" key="2">
    <citation type="submission" date="2020-09" db="EMBL/GenBank/DDBJ databases">
        <authorList>
            <person name="Sun Q."/>
            <person name="Ohkuma M."/>
        </authorList>
    </citation>
    <scope>NUCLEOTIDE SEQUENCE</scope>
    <source>
        <strain evidence="1">JCM 3086</strain>
    </source>
</reference>
<dbReference type="EMBL" id="BMQA01000150">
    <property type="protein sequence ID" value="GGJ72449.1"/>
    <property type="molecule type" value="Genomic_DNA"/>
</dbReference>
<dbReference type="Gene3D" id="3.10.129.10">
    <property type="entry name" value="Hotdog Thioesterase"/>
    <property type="match status" value="1"/>
</dbReference>
<dbReference type="SUPFAM" id="SSF54637">
    <property type="entry name" value="Thioesterase/thiol ester dehydrase-isomerase"/>
    <property type="match status" value="1"/>
</dbReference>
<dbReference type="InterPro" id="IPR029069">
    <property type="entry name" value="HotDog_dom_sf"/>
</dbReference>
<accession>A0A917PE15</accession>
<name>A0A917PE15_9ACTN</name>
<proteinExistence type="predicted"/>
<dbReference type="Proteomes" id="UP000657574">
    <property type="component" value="Unassembled WGS sequence"/>
</dbReference>
<protein>
    <submittedName>
        <fullName evidence="1">Uncharacterized protein</fullName>
    </submittedName>
</protein>
<organism evidence="1 2">
    <name type="scientific">Streptomyces brasiliensis</name>
    <dbReference type="NCBI Taxonomy" id="1954"/>
    <lineage>
        <taxon>Bacteria</taxon>
        <taxon>Bacillati</taxon>
        <taxon>Actinomycetota</taxon>
        <taxon>Actinomycetes</taxon>
        <taxon>Kitasatosporales</taxon>
        <taxon>Streptomycetaceae</taxon>
        <taxon>Streptomyces</taxon>
    </lineage>
</organism>
<gene>
    <name evidence="1" type="ORF">GCM10010121_098820</name>
</gene>
<reference evidence="1" key="1">
    <citation type="journal article" date="2014" name="Int. J. Syst. Evol. Microbiol.">
        <title>Complete genome sequence of Corynebacterium casei LMG S-19264T (=DSM 44701T), isolated from a smear-ripened cheese.</title>
        <authorList>
            <consortium name="US DOE Joint Genome Institute (JGI-PGF)"/>
            <person name="Walter F."/>
            <person name="Albersmeier A."/>
            <person name="Kalinowski J."/>
            <person name="Ruckert C."/>
        </authorList>
    </citation>
    <scope>NUCLEOTIDE SEQUENCE</scope>
    <source>
        <strain evidence="1">JCM 3086</strain>
    </source>
</reference>
<dbReference type="AlphaFoldDB" id="A0A917PE15"/>
<keyword evidence="2" id="KW-1185">Reference proteome</keyword>
<dbReference type="RefSeq" id="WP_189317805.1">
    <property type="nucleotide sequence ID" value="NZ_BMQA01000150.1"/>
</dbReference>
<comment type="caution">
    <text evidence="1">The sequence shown here is derived from an EMBL/GenBank/DDBJ whole genome shotgun (WGS) entry which is preliminary data.</text>
</comment>
<evidence type="ECO:0000313" key="1">
    <source>
        <dbReference type="EMBL" id="GGJ72449.1"/>
    </source>
</evidence>
<evidence type="ECO:0000313" key="2">
    <source>
        <dbReference type="Proteomes" id="UP000657574"/>
    </source>
</evidence>